<evidence type="ECO:0000313" key="11">
    <source>
        <dbReference type="EMBL" id="GHD06718.1"/>
    </source>
</evidence>
<keyword evidence="2 10" id="KW-0813">Transport</keyword>
<protein>
    <recommendedName>
        <fullName evidence="10">Porin</fullName>
    </recommendedName>
</protein>
<dbReference type="InterPro" id="IPR003684">
    <property type="entry name" value="Porin_alphabac"/>
</dbReference>
<keyword evidence="7 10" id="KW-0626">Porin</keyword>
<keyword evidence="12" id="KW-1185">Reference proteome</keyword>
<comment type="subcellular location">
    <subcellularLocation>
        <location evidence="10">Cell outer membrane</location>
        <topology evidence="10">Multi-pass membrane protein</topology>
    </subcellularLocation>
</comment>
<dbReference type="GO" id="GO:0015288">
    <property type="term" value="F:porin activity"/>
    <property type="evidence" value="ECO:0007669"/>
    <property type="project" value="UniProtKB-KW"/>
</dbReference>
<proteinExistence type="inferred from homology"/>
<evidence type="ECO:0000256" key="10">
    <source>
        <dbReference type="RuleBase" id="RU364005"/>
    </source>
</evidence>
<keyword evidence="5 10" id="KW-0732">Signal</keyword>
<accession>A0A8J3DL56</accession>
<evidence type="ECO:0000256" key="3">
    <source>
        <dbReference type="ARBA" id="ARBA00022452"/>
    </source>
</evidence>
<evidence type="ECO:0000256" key="4">
    <source>
        <dbReference type="ARBA" id="ARBA00022692"/>
    </source>
</evidence>
<dbReference type="Pfam" id="PF02530">
    <property type="entry name" value="Porin_2"/>
    <property type="match status" value="1"/>
</dbReference>
<keyword evidence="4 10" id="KW-0812">Transmembrane</keyword>
<comment type="caution">
    <text evidence="11">The sequence shown here is derived from an EMBL/GenBank/DDBJ whole genome shotgun (WGS) entry which is preliminary data.</text>
</comment>
<evidence type="ECO:0000256" key="2">
    <source>
        <dbReference type="ARBA" id="ARBA00022448"/>
    </source>
</evidence>
<dbReference type="AlphaFoldDB" id="A0A8J3DL56"/>
<comment type="domain">
    <text evidence="10">Consists of 16-stranded beta-barrel sheets, with large surface-exposed loops, that form a transmembrane pore at the center of each barrel. The pore is partially ocluded by a peptide loop that folds into the pore lumen.</text>
</comment>
<organism evidence="11 12">
    <name type="scientific">Tianweitania populi</name>
    <dbReference type="NCBI Taxonomy" id="1607949"/>
    <lineage>
        <taxon>Bacteria</taxon>
        <taxon>Pseudomonadati</taxon>
        <taxon>Pseudomonadota</taxon>
        <taxon>Alphaproteobacteria</taxon>
        <taxon>Hyphomicrobiales</taxon>
        <taxon>Phyllobacteriaceae</taxon>
        <taxon>Tianweitania</taxon>
    </lineage>
</organism>
<dbReference type="GO" id="GO:0009279">
    <property type="term" value="C:cell outer membrane"/>
    <property type="evidence" value="ECO:0007669"/>
    <property type="project" value="UniProtKB-SubCell"/>
</dbReference>
<reference evidence="11" key="1">
    <citation type="journal article" date="2014" name="Int. J. Syst. Evol. Microbiol.">
        <title>Complete genome sequence of Corynebacterium casei LMG S-19264T (=DSM 44701T), isolated from a smear-ripened cheese.</title>
        <authorList>
            <consortium name="US DOE Joint Genome Institute (JGI-PGF)"/>
            <person name="Walter F."/>
            <person name="Albersmeier A."/>
            <person name="Kalinowski J."/>
            <person name="Ruckert C."/>
        </authorList>
    </citation>
    <scope>NUCLEOTIDE SEQUENCE</scope>
    <source>
        <strain evidence="11">KCTC 42249</strain>
    </source>
</reference>
<dbReference type="EMBL" id="BMZQ01000001">
    <property type="protein sequence ID" value="GHD06718.1"/>
    <property type="molecule type" value="Genomic_DNA"/>
</dbReference>
<feature type="signal peptide" evidence="10">
    <location>
        <begin position="1"/>
        <end position="22"/>
    </location>
</feature>
<dbReference type="RefSeq" id="WP_189501387.1">
    <property type="nucleotide sequence ID" value="NZ_BMZQ01000001.1"/>
</dbReference>
<keyword evidence="8 10" id="KW-0472">Membrane</keyword>
<keyword evidence="6 10" id="KW-0406">Ion transport</keyword>
<dbReference type="GO" id="GO:0046930">
    <property type="term" value="C:pore complex"/>
    <property type="evidence" value="ECO:0007669"/>
    <property type="project" value="UniProtKB-KW"/>
</dbReference>
<evidence type="ECO:0000256" key="9">
    <source>
        <dbReference type="ARBA" id="ARBA00023237"/>
    </source>
</evidence>
<dbReference type="SUPFAM" id="SSF56935">
    <property type="entry name" value="Porins"/>
    <property type="match status" value="1"/>
</dbReference>
<evidence type="ECO:0000256" key="1">
    <source>
        <dbReference type="ARBA" id="ARBA00009521"/>
    </source>
</evidence>
<comment type="similarity">
    <text evidence="1 10">Belongs to the alphaproteobacteria porin family.</text>
</comment>
<evidence type="ECO:0000256" key="5">
    <source>
        <dbReference type="ARBA" id="ARBA00022729"/>
    </source>
</evidence>
<keyword evidence="9 10" id="KW-0998">Cell outer membrane</keyword>
<keyword evidence="3 10" id="KW-1134">Transmembrane beta strand</keyword>
<evidence type="ECO:0000256" key="7">
    <source>
        <dbReference type="ARBA" id="ARBA00023114"/>
    </source>
</evidence>
<evidence type="ECO:0000256" key="8">
    <source>
        <dbReference type="ARBA" id="ARBA00023136"/>
    </source>
</evidence>
<sequence>MTIKAVWLATVASLCVANIATAADAVVIAEPEPLDYVRVCDVYGEGFFYIPGTETCLKVGGYFRFQVNSSGEDFDGYTSYARFAPSFTVKSETELGTLTSYAETEFTWDSGEGNSFNLLYAYVELAGFLAGKTETPYLRYLDFAGPTLFEGRYGSNEATEISYTYDNGKGFTAIIAAVDNTANTSWETNGEAGAKYEKDDFTLGAIAGYDGVADSWGARATLRFKVPNTVLNVGLYGFYSSPDGDEGVYTILDPVDERTEWSGLIGASAELNPKVALAGTAQYFDTNEWEFSADLELTPVSGLAITPEVIYNTASEDWSGVLRFQRNF</sequence>
<evidence type="ECO:0000313" key="12">
    <source>
        <dbReference type="Proteomes" id="UP000630142"/>
    </source>
</evidence>
<comment type="function">
    <text evidence="10">Forms passive diffusion pores that allow small molecular weight hydrophilic materials across the outer membrane.</text>
</comment>
<feature type="chain" id="PRO_5035340264" description="Porin" evidence="10">
    <location>
        <begin position="23"/>
        <end position="328"/>
    </location>
</feature>
<evidence type="ECO:0000256" key="6">
    <source>
        <dbReference type="ARBA" id="ARBA00023065"/>
    </source>
</evidence>
<name>A0A8J3DL56_9HYPH</name>
<reference evidence="11" key="2">
    <citation type="submission" date="2020-09" db="EMBL/GenBank/DDBJ databases">
        <authorList>
            <person name="Sun Q."/>
            <person name="Kim S."/>
        </authorList>
    </citation>
    <scope>NUCLEOTIDE SEQUENCE</scope>
    <source>
        <strain evidence="11">KCTC 42249</strain>
    </source>
</reference>
<dbReference type="GO" id="GO:0006811">
    <property type="term" value="P:monoatomic ion transport"/>
    <property type="evidence" value="ECO:0007669"/>
    <property type="project" value="UniProtKB-KW"/>
</dbReference>
<gene>
    <name evidence="11" type="ORF">GCM10016234_04350</name>
</gene>
<dbReference type="Proteomes" id="UP000630142">
    <property type="component" value="Unassembled WGS sequence"/>
</dbReference>